<reference evidence="1 2" key="1">
    <citation type="submission" date="2019-10" db="EMBL/GenBank/DDBJ databases">
        <title>Draft genome sequence of Marinobacter hydrocarbonoclasticus NCT7M from the microbiome of the marine copepod.</title>
        <authorList>
            <person name="Nuttall R."/>
            <person name="Sharma G."/>
            <person name="Moisander P."/>
        </authorList>
    </citation>
    <scope>NUCLEOTIDE SEQUENCE [LARGE SCALE GENOMIC DNA]</scope>
    <source>
        <strain evidence="1 2">NCT7M</strain>
    </source>
</reference>
<accession>A0A833N9H8</accession>
<protein>
    <submittedName>
        <fullName evidence="1">Oxidoreductase</fullName>
    </submittedName>
</protein>
<dbReference type="AlphaFoldDB" id="A0A833N9H8"/>
<dbReference type="Pfam" id="PF06073">
    <property type="entry name" value="DUF934"/>
    <property type="match status" value="1"/>
</dbReference>
<dbReference type="Proteomes" id="UP000469950">
    <property type="component" value="Unassembled WGS sequence"/>
</dbReference>
<evidence type="ECO:0000313" key="2">
    <source>
        <dbReference type="Proteomes" id="UP000469950"/>
    </source>
</evidence>
<dbReference type="InterPro" id="IPR008318">
    <property type="entry name" value="UCP030820"/>
</dbReference>
<comment type="caution">
    <text evidence="1">The sequence shown here is derived from an EMBL/GenBank/DDBJ whole genome shotgun (WGS) entry which is preliminary data.</text>
</comment>
<dbReference type="EMBL" id="WBMP01000003">
    <property type="protein sequence ID" value="KAE8546636.1"/>
    <property type="molecule type" value="Genomic_DNA"/>
</dbReference>
<gene>
    <name evidence="1" type="ORF">F6453_0877</name>
</gene>
<sequence length="176" mass="19873">MNNLIGLSKGQSALIDNDPWELAEEQQHRKESGNPGHWILPLADWLEHCQQTDTCRGSQTQIGVLLDPEDDPEILAEWIDQIPLIALQFHTFRDGRAYSQAFLLRARMGFKGDLRAVGEVLRDQLVHMRHCGFTSFAVRKDKSAADALKGLTGFDMIYSRSVTTPEPLFRRRGGAK</sequence>
<organism evidence="1 2">
    <name type="scientific">Marinobacter nauticus</name>
    <name type="common">Marinobacter hydrocarbonoclasticus</name>
    <name type="synonym">Marinobacter aquaeolei</name>
    <dbReference type="NCBI Taxonomy" id="2743"/>
    <lineage>
        <taxon>Bacteria</taxon>
        <taxon>Pseudomonadati</taxon>
        <taxon>Pseudomonadota</taxon>
        <taxon>Gammaproteobacteria</taxon>
        <taxon>Pseudomonadales</taxon>
        <taxon>Marinobacteraceae</taxon>
        <taxon>Marinobacter</taxon>
    </lineage>
</organism>
<evidence type="ECO:0000313" key="1">
    <source>
        <dbReference type="EMBL" id="KAE8546636.1"/>
    </source>
</evidence>
<proteinExistence type="predicted"/>
<dbReference type="RefSeq" id="WP_153740102.1">
    <property type="nucleotide sequence ID" value="NZ_WBMP01000003.1"/>
</dbReference>
<name>A0A833N9H8_MARNT</name>
<dbReference type="PIRSF" id="PIRSF030820">
    <property type="entry name" value="UCP030820"/>
    <property type="match status" value="1"/>
</dbReference>